<dbReference type="EMBL" id="JANSHE010003883">
    <property type="protein sequence ID" value="KAJ2983528.1"/>
    <property type="molecule type" value="Genomic_DNA"/>
</dbReference>
<protein>
    <submittedName>
        <fullName evidence="1">Uncharacterized protein</fullName>
    </submittedName>
</protein>
<name>A0ACC1NXL4_9APHY</name>
<keyword evidence="2" id="KW-1185">Reference proteome</keyword>
<dbReference type="Proteomes" id="UP001144978">
    <property type="component" value="Unassembled WGS sequence"/>
</dbReference>
<comment type="caution">
    <text evidence="1">The sequence shown here is derived from an EMBL/GenBank/DDBJ whole genome shotgun (WGS) entry which is preliminary data.</text>
</comment>
<gene>
    <name evidence="1" type="ORF">NUW54_g10625</name>
</gene>
<evidence type="ECO:0000313" key="2">
    <source>
        <dbReference type="Proteomes" id="UP001144978"/>
    </source>
</evidence>
<accession>A0ACC1NXL4</accession>
<reference evidence="1" key="1">
    <citation type="submission" date="2022-08" db="EMBL/GenBank/DDBJ databases">
        <title>Genome Sequence of Pycnoporus sanguineus.</title>
        <authorList>
            <person name="Buettner E."/>
        </authorList>
    </citation>
    <scope>NUCLEOTIDE SEQUENCE</scope>
    <source>
        <strain evidence="1">CG-C14</strain>
    </source>
</reference>
<sequence>MAADAPVPQAIKRLTAIEEQVASRSVSQYSTIPEPPTSGAQFGYEPFAIQQQRTSPPSVKEARRARERSDSLSAHSRHGSDAQSNAAGQAQTQTQTQNSTTMSAAEQAKAAEASSHRRMRSVTESR</sequence>
<evidence type="ECO:0000313" key="1">
    <source>
        <dbReference type="EMBL" id="KAJ2983528.1"/>
    </source>
</evidence>
<proteinExistence type="predicted"/>
<organism evidence="1 2">
    <name type="scientific">Trametes sanguinea</name>
    <dbReference type="NCBI Taxonomy" id="158606"/>
    <lineage>
        <taxon>Eukaryota</taxon>
        <taxon>Fungi</taxon>
        <taxon>Dikarya</taxon>
        <taxon>Basidiomycota</taxon>
        <taxon>Agaricomycotina</taxon>
        <taxon>Agaricomycetes</taxon>
        <taxon>Polyporales</taxon>
        <taxon>Polyporaceae</taxon>
        <taxon>Trametes</taxon>
    </lineage>
</organism>